<dbReference type="GO" id="GO:0031416">
    <property type="term" value="C:NatB complex"/>
    <property type="evidence" value="ECO:0007669"/>
    <property type="project" value="TreeGrafter"/>
</dbReference>
<protein>
    <submittedName>
        <fullName evidence="2">Uncharacterized protein</fullName>
    </submittedName>
</protein>
<dbReference type="KEGG" id="mgl:MGL_1539"/>
<dbReference type="InParanoid" id="A8PXW4"/>
<reference evidence="2 3" key="1">
    <citation type="journal article" date="2007" name="Proc. Natl. Acad. Sci. U.S.A.">
        <title>Dandruff-associated Malassezia genomes reveal convergent and divergent virulence traits shared with plant and human fungal pathogens.</title>
        <authorList>
            <person name="Xu J."/>
            <person name="Saunders C.W."/>
            <person name="Hu P."/>
            <person name="Grant R.A."/>
            <person name="Boekhout T."/>
            <person name="Kuramae E.E."/>
            <person name="Kronstad J.W."/>
            <person name="Deangelis Y.M."/>
            <person name="Reeder N.L."/>
            <person name="Johnstone K.R."/>
            <person name="Leland M."/>
            <person name="Fieno A.M."/>
            <person name="Begley W.M."/>
            <person name="Sun Y."/>
            <person name="Lacey M.P."/>
            <person name="Chaudhary T."/>
            <person name="Keough T."/>
            <person name="Chu L."/>
            <person name="Sears R."/>
            <person name="Yuan B."/>
            <person name="Dawson T.L.Jr."/>
        </authorList>
    </citation>
    <scope>NUCLEOTIDE SEQUENCE [LARGE SCALE GENOMIC DNA]</scope>
    <source>
        <strain evidence="3">ATCC MYA-4612 / CBS 7966</strain>
    </source>
</reference>
<dbReference type="PANTHER" id="PTHR22767">
    <property type="entry name" value="N-TERMINAL ACETYLTRANSFERASE-RELATED"/>
    <property type="match status" value="1"/>
</dbReference>
<organism evidence="2 3">
    <name type="scientific">Malassezia globosa (strain ATCC MYA-4612 / CBS 7966)</name>
    <name type="common">Dandruff-associated fungus</name>
    <dbReference type="NCBI Taxonomy" id="425265"/>
    <lineage>
        <taxon>Eukaryota</taxon>
        <taxon>Fungi</taxon>
        <taxon>Dikarya</taxon>
        <taxon>Basidiomycota</taxon>
        <taxon>Ustilaginomycotina</taxon>
        <taxon>Malasseziomycetes</taxon>
        <taxon>Malasseziales</taxon>
        <taxon>Malasseziaceae</taxon>
        <taxon>Malassezia</taxon>
    </lineage>
</organism>
<evidence type="ECO:0000313" key="2">
    <source>
        <dbReference type="EMBL" id="EDP44142.1"/>
    </source>
</evidence>
<dbReference type="Proteomes" id="UP000008837">
    <property type="component" value="Unassembled WGS sequence"/>
</dbReference>
<dbReference type="STRING" id="425265.A8PXW4"/>
<dbReference type="InterPro" id="IPR019183">
    <property type="entry name" value="NAA25_NatB_aux_su"/>
</dbReference>
<keyword evidence="3" id="KW-1185">Reference proteome</keyword>
<dbReference type="GeneID" id="5855663"/>
<gene>
    <name evidence="2" type="ORF">MGL_1539</name>
</gene>
<evidence type="ECO:0000313" key="3">
    <source>
        <dbReference type="Proteomes" id="UP000008837"/>
    </source>
</evidence>
<dbReference type="RefSeq" id="XP_001731356.1">
    <property type="nucleotide sequence ID" value="XM_001731304.1"/>
</dbReference>
<dbReference type="VEuPathDB" id="FungiDB:MGL_1539"/>
<dbReference type="FunCoup" id="A8PXW4">
    <property type="interactions" value="547"/>
</dbReference>
<comment type="caution">
    <text evidence="2">The sequence shown here is derived from an EMBL/GenBank/DDBJ whole genome shotgun (WGS) entry which is preliminary data.</text>
</comment>
<dbReference type="OrthoDB" id="1874341at2759"/>
<proteinExistence type="inferred from homology"/>
<sequence>MTSAKGNIFDQYKCIEVYNALDDGQFAEAVYKANELLSAGPLPLASALKTLALFRLGHREEADREATKLLQGSVDLNVLSPLEYVLPRIGKTHQLADLYMAASNAHPKDDQLADGALVVLVKAEMFQRASQMLLKRFRSSKNAQDFWRYIQVAILYSQRVKPPGSKLTLDIALRLLNEQQLTAQSFTAETFSLYLNFFILLGESRLAQALEMLKLAPIQELVNKDLGIQFQVRECWKILDDKQSILSDCRTRIMKGDRNWAVISLFTATMAELAHGSMDASDVQVILDAAKQDGWKDRGSFLGVLELCRLSAELDLATPAGLDYPQLVLDYARQYASKLTCFDDLRPYFGSLNASHRDMLLECFSTREILTSEPLVYQRINAGKVSLLFDTIGCSFSVEELLKAHEESLQHVRLPSTEMQPGDDLALMAAYKALLSSPDTKGLVQAASIASSACQKSEHAYKLRIFLIRVLLRLGCPRMAMNHLHTLKLKAVQLDTVTHVALDRNASFGGSHAADVTNEWESNIKGFYDLSSFEVPEAVGRAFLNGKFSQVSDLCEFHDCIEGSYARIILLLDIIQGKLVTENLAENERAFAVELVHDFKRKIEGTHIA</sequence>
<dbReference type="OMA" id="LPQLAYK"/>
<accession>A8PXW4</accession>
<dbReference type="EMBL" id="AAYY01000004">
    <property type="protein sequence ID" value="EDP44142.1"/>
    <property type="molecule type" value="Genomic_DNA"/>
</dbReference>
<dbReference type="AlphaFoldDB" id="A8PXW4"/>
<name>A8PXW4_MALGO</name>
<dbReference type="Pfam" id="PF09797">
    <property type="entry name" value="NatB_MDM20"/>
    <property type="match status" value="1"/>
</dbReference>
<dbReference type="PANTHER" id="PTHR22767:SF3">
    <property type="entry name" value="N-ALPHA-ACETYLTRANSFERASE 25, NATB AUXILIARY SUBUNIT"/>
    <property type="match status" value="1"/>
</dbReference>
<evidence type="ECO:0000256" key="1">
    <source>
        <dbReference type="ARBA" id="ARBA00006298"/>
    </source>
</evidence>
<comment type="similarity">
    <text evidence="1">Belongs to the MDM20/NAA25 family.</text>
</comment>